<gene>
    <name evidence="12" type="ORF">SOO65_09310</name>
</gene>
<keyword evidence="13" id="KW-1185">Reference proteome</keyword>
<feature type="transmembrane region" description="Helical" evidence="10">
    <location>
        <begin position="30"/>
        <end position="52"/>
    </location>
</feature>
<keyword evidence="6" id="KW-0915">Sodium</keyword>
<name>A0AAX4HUI3_9BACT</name>
<keyword evidence="9" id="KW-0739">Sodium transport</keyword>
<evidence type="ECO:0000256" key="6">
    <source>
        <dbReference type="ARBA" id="ARBA00023053"/>
    </source>
</evidence>
<evidence type="ECO:0000259" key="11">
    <source>
        <dbReference type="Pfam" id="PF00999"/>
    </source>
</evidence>
<feature type="transmembrane region" description="Helical" evidence="10">
    <location>
        <begin position="301"/>
        <end position="318"/>
    </location>
</feature>
<feature type="transmembrane region" description="Helical" evidence="10">
    <location>
        <begin position="260"/>
        <end position="281"/>
    </location>
</feature>
<feature type="transmembrane region" description="Helical" evidence="10">
    <location>
        <begin position="92"/>
        <end position="111"/>
    </location>
</feature>
<dbReference type="GO" id="GO:0015297">
    <property type="term" value="F:antiporter activity"/>
    <property type="evidence" value="ECO:0007669"/>
    <property type="project" value="UniProtKB-KW"/>
</dbReference>
<dbReference type="PANTHER" id="PTHR43562">
    <property type="entry name" value="NAPA-TYPE SODIUM/HYDROGEN ANTIPORTER"/>
    <property type="match status" value="1"/>
</dbReference>
<feature type="transmembrane region" description="Helical" evidence="10">
    <location>
        <begin position="180"/>
        <end position="197"/>
    </location>
</feature>
<reference evidence="12 13" key="1">
    <citation type="submission" date="2023-11" db="EMBL/GenBank/DDBJ databases">
        <title>Peredibacter starrii A3.12.</title>
        <authorList>
            <person name="Mitchell R.J."/>
        </authorList>
    </citation>
    <scope>NUCLEOTIDE SEQUENCE [LARGE SCALE GENOMIC DNA]</scope>
    <source>
        <strain evidence="12 13">A3.12</strain>
    </source>
</reference>
<dbReference type="GO" id="GO:1902600">
    <property type="term" value="P:proton transmembrane transport"/>
    <property type="evidence" value="ECO:0007669"/>
    <property type="project" value="InterPro"/>
</dbReference>
<keyword evidence="8 10" id="KW-0472">Membrane</keyword>
<feature type="transmembrane region" description="Helical" evidence="10">
    <location>
        <begin position="203"/>
        <end position="221"/>
    </location>
</feature>
<protein>
    <submittedName>
        <fullName evidence="12">Cation:proton antiporter</fullName>
    </submittedName>
</protein>
<dbReference type="Pfam" id="PF00999">
    <property type="entry name" value="Na_H_Exchanger"/>
    <property type="match status" value="1"/>
</dbReference>
<dbReference type="Proteomes" id="UP001324634">
    <property type="component" value="Chromosome"/>
</dbReference>
<proteinExistence type="predicted"/>
<keyword evidence="7" id="KW-0406">Ion transport</keyword>
<evidence type="ECO:0000256" key="1">
    <source>
        <dbReference type="ARBA" id="ARBA00004141"/>
    </source>
</evidence>
<evidence type="ECO:0000256" key="8">
    <source>
        <dbReference type="ARBA" id="ARBA00023136"/>
    </source>
</evidence>
<organism evidence="12 13">
    <name type="scientific">Peredibacter starrii</name>
    <dbReference type="NCBI Taxonomy" id="28202"/>
    <lineage>
        <taxon>Bacteria</taxon>
        <taxon>Pseudomonadati</taxon>
        <taxon>Bdellovibrionota</taxon>
        <taxon>Bacteriovoracia</taxon>
        <taxon>Bacteriovoracales</taxon>
        <taxon>Bacteriovoracaceae</taxon>
        <taxon>Peredibacter</taxon>
    </lineage>
</organism>
<accession>A0AAX4HUI3</accession>
<keyword evidence="3" id="KW-0050">Antiport</keyword>
<dbReference type="KEGG" id="psti:SOO65_09310"/>
<feature type="transmembrane region" description="Helical" evidence="10">
    <location>
        <begin position="123"/>
        <end position="144"/>
    </location>
</feature>
<feature type="transmembrane region" description="Helical" evidence="10">
    <location>
        <begin position="233"/>
        <end position="254"/>
    </location>
</feature>
<dbReference type="InterPro" id="IPR038770">
    <property type="entry name" value="Na+/solute_symporter_sf"/>
</dbReference>
<dbReference type="Gene3D" id="1.20.1530.20">
    <property type="match status" value="1"/>
</dbReference>
<feature type="transmembrane region" description="Helical" evidence="10">
    <location>
        <begin position="59"/>
        <end position="80"/>
    </location>
</feature>
<evidence type="ECO:0000256" key="4">
    <source>
        <dbReference type="ARBA" id="ARBA00022692"/>
    </source>
</evidence>
<evidence type="ECO:0000313" key="12">
    <source>
        <dbReference type="EMBL" id="WPU66947.1"/>
    </source>
</evidence>
<evidence type="ECO:0000256" key="5">
    <source>
        <dbReference type="ARBA" id="ARBA00022989"/>
    </source>
</evidence>
<dbReference type="RefSeq" id="WP_321399652.1">
    <property type="nucleotide sequence ID" value="NZ_CP139487.1"/>
</dbReference>
<dbReference type="EMBL" id="CP139487">
    <property type="protein sequence ID" value="WPU66947.1"/>
    <property type="molecule type" value="Genomic_DNA"/>
</dbReference>
<dbReference type="InterPro" id="IPR006153">
    <property type="entry name" value="Cation/H_exchanger_TM"/>
</dbReference>
<keyword evidence="2" id="KW-0813">Transport</keyword>
<sequence>MKQILGGALLQLIMGALLKAFAPVSWGLEGLLGWSSYTVIGLFLMVGLQIHLKKFAKDLGLCAVLVLVTTLVPMVFFYYMGLGFGLDHLGSLTVAVVLTTTGTGVTIQTLLNLGMLHSRAGQFLTLVSALDDIPATMFMTYLLFQNKTEVVTTSGSGIELYLIAGAVVSFVFIHLVKNRWGLSLLFLIFSICVAKFLEGHHVSAVMGGLFAGFFLSFILGDKVDITEEPLDKMLKPLLPFYMIFIGMKLSPEILTSSRALIMSVSLVVVAVISKYVCTYYLMKKREDLSPKVISWGMVPRGIPGFAFASASVAGGLISQETFTILVLVVSVSTWIGLLGLEVTLRDKVLRHTT</sequence>
<dbReference type="PANTHER" id="PTHR43562:SF3">
    <property type="entry name" value="SODIUM ION_PROTON EXCHANGER (EUROFUNG)"/>
    <property type="match status" value="1"/>
</dbReference>
<keyword evidence="4 10" id="KW-0812">Transmembrane</keyword>
<evidence type="ECO:0000256" key="7">
    <source>
        <dbReference type="ARBA" id="ARBA00023065"/>
    </source>
</evidence>
<keyword evidence="5 10" id="KW-1133">Transmembrane helix</keyword>
<evidence type="ECO:0000256" key="3">
    <source>
        <dbReference type="ARBA" id="ARBA00022449"/>
    </source>
</evidence>
<evidence type="ECO:0000313" key="13">
    <source>
        <dbReference type="Proteomes" id="UP001324634"/>
    </source>
</evidence>
<evidence type="ECO:0000256" key="9">
    <source>
        <dbReference type="ARBA" id="ARBA00023201"/>
    </source>
</evidence>
<evidence type="ECO:0000256" key="2">
    <source>
        <dbReference type="ARBA" id="ARBA00022448"/>
    </source>
</evidence>
<feature type="transmembrane region" description="Helical" evidence="10">
    <location>
        <begin position="324"/>
        <end position="344"/>
    </location>
</feature>
<feature type="transmembrane region" description="Helical" evidence="10">
    <location>
        <begin position="150"/>
        <end position="173"/>
    </location>
</feature>
<dbReference type="AlphaFoldDB" id="A0AAX4HUI3"/>
<evidence type="ECO:0000256" key="10">
    <source>
        <dbReference type="SAM" id="Phobius"/>
    </source>
</evidence>
<dbReference type="GO" id="GO:0006814">
    <property type="term" value="P:sodium ion transport"/>
    <property type="evidence" value="ECO:0007669"/>
    <property type="project" value="UniProtKB-KW"/>
</dbReference>
<comment type="subcellular location">
    <subcellularLocation>
        <location evidence="1">Membrane</location>
        <topology evidence="1">Multi-pass membrane protein</topology>
    </subcellularLocation>
</comment>
<dbReference type="GO" id="GO:0016020">
    <property type="term" value="C:membrane"/>
    <property type="evidence" value="ECO:0007669"/>
    <property type="project" value="UniProtKB-SubCell"/>
</dbReference>
<feature type="domain" description="Cation/H+ exchanger transmembrane" evidence="11">
    <location>
        <begin position="5"/>
        <end position="338"/>
    </location>
</feature>